<accession>A0A1G6MAT5</accession>
<dbReference type="GO" id="GO:0004518">
    <property type="term" value="F:nuclease activity"/>
    <property type="evidence" value="ECO:0007669"/>
    <property type="project" value="UniProtKB-KW"/>
</dbReference>
<evidence type="ECO:0000256" key="1">
    <source>
        <dbReference type="ARBA" id="ARBA00022490"/>
    </source>
</evidence>
<dbReference type="InterPro" id="IPR006641">
    <property type="entry name" value="YqgF/RNaseH-like_dom"/>
</dbReference>
<comment type="similarity">
    <text evidence="5">Belongs to the YqgF HJR family.</text>
</comment>
<evidence type="ECO:0000313" key="7">
    <source>
        <dbReference type="EMBL" id="SDC52623.1"/>
    </source>
</evidence>
<organism evidence="7 8">
    <name type="scientific">Succiniclasticum ruminis</name>
    <dbReference type="NCBI Taxonomy" id="40841"/>
    <lineage>
        <taxon>Bacteria</taxon>
        <taxon>Bacillati</taxon>
        <taxon>Bacillota</taxon>
        <taxon>Negativicutes</taxon>
        <taxon>Acidaminococcales</taxon>
        <taxon>Acidaminococcaceae</taxon>
        <taxon>Succiniclasticum</taxon>
    </lineage>
</organism>
<dbReference type="GO" id="GO:0016788">
    <property type="term" value="F:hydrolase activity, acting on ester bonds"/>
    <property type="evidence" value="ECO:0007669"/>
    <property type="project" value="UniProtKB-UniRule"/>
</dbReference>
<evidence type="ECO:0000259" key="6">
    <source>
        <dbReference type="SMART" id="SM00732"/>
    </source>
</evidence>
<dbReference type="RefSeq" id="WP_093730515.1">
    <property type="nucleotide sequence ID" value="NZ_FMYW01000009.1"/>
</dbReference>
<reference evidence="8" key="1">
    <citation type="submission" date="2016-10" db="EMBL/GenBank/DDBJ databases">
        <authorList>
            <person name="Varghese N."/>
            <person name="Submissions S."/>
        </authorList>
    </citation>
    <scope>NUCLEOTIDE SEQUENCE [LARGE SCALE GENOMIC DNA]</scope>
    <source>
        <strain evidence="8">DSM 11005</strain>
    </source>
</reference>
<evidence type="ECO:0000256" key="4">
    <source>
        <dbReference type="ARBA" id="ARBA00022801"/>
    </source>
</evidence>
<keyword evidence="4 5" id="KW-0378">Hydrolase</keyword>
<dbReference type="SUPFAM" id="SSF53098">
    <property type="entry name" value="Ribonuclease H-like"/>
    <property type="match status" value="1"/>
</dbReference>
<name>A0A1G6MAT5_9FIRM</name>
<comment type="subcellular location">
    <subcellularLocation>
        <location evidence="5">Cytoplasm</location>
    </subcellularLocation>
</comment>
<sequence length="150" mass="16662">MRSMSLDLGSRTIGVAVSDLTGMIANGVETIRRTSPERDFARIGELLNEWEVGEIVLGYPKNMNGTIGERAKLSEAFAEELRSRFADVTVVLWDERLSTVAAERVLIDADMQRKKRRKVIDMMAAVVILQNYLDSKVLRGGTAVRDGSDC</sequence>
<dbReference type="InterPro" id="IPR005227">
    <property type="entry name" value="YqgF"/>
</dbReference>
<dbReference type="OrthoDB" id="9796140at2"/>
<feature type="domain" description="YqgF/RNase H-like" evidence="6">
    <location>
        <begin position="1"/>
        <end position="102"/>
    </location>
</feature>
<dbReference type="Pfam" id="PF03652">
    <property type="entry name" value="RuvX"/>
    <property type="match status" value="1"/>
</dbReference>
<dbReference type="AlphaFoldDB" id="A0A1G6MAT5"/>
<dbReference type="Gene3D" id="3.30.420.140">
    <property type="entry name" value="YqgF/RNase H-like domain"/>
    <property type="match status" value="1"/>
</dbReference>
<evidence type="ECO:0000256" key="5">
    <source>
        <dbReference type="HAMAP-Rule" id="MF_00651"/>
    </source>
</evidence>
<keyword evidence="3 5" id="KW-0540">Nuclease</keyword>
<evidence type="ECO:0000313" key="8">
    <source>
        <dbReference type="Proteomes" id="UP000198943"/>
    </source>
</evidence>
<dbReference type="HAMAP" id="MF_00651">
    <property type="entry name" value="Nuclease_YqgF"/>
    <property type="match status" value="1"/>
</dbReference>
<dbReference type="InterPro" id="IPR037027">
    <property type="entry name" value="YqgF/RNaseH-like_dom_sf"/>
</dbReference>
<evidence type="ECO:0000256" key="2">
    <source>
        <dbReference type="ARBA" id="ARBA00022517"/>
    </source>
</evidence>
<evidence type="ECO:0000256" key="3">
    <source>
        <dbReference type="ARBA" id="ARBA00022722"/>
    </source>
</evidence>
<dbReference type="EMBL" id="FMYW01000009">
    <property type="protein sequence ID" value="SDC52623.1"/>
    <property type="molecule type" value="Genomic_DNA"/>
</dbReference>
<dbReference type="SMART" id="SM00732">
    <property type="entry name" value="YqgFc"/>
    <property type="match status" value="1"/>
</dbReference>
<keyword evidence="1 5" id="KW-0963">Cytoplasm</keyword>
<proteinExistence type="inferred from homology"/>
<keyword evidence="8" id="KW-1185">Reference proteome</keyword>
<gene>
    <name evidence="7" type="ORF">SAMN04487864_10933</name>
</gene>
<dbReference type="GO" id="GO:0000967">
    <property type="term" value="P:rRNA 5'-end processing"/>
    <property type="evidence" value="ECO:0007669"/>
    <property type="project" value="UniProtKB-UniRule"/>
</dbReference>
<dbReference type="CDD" id="cd16964">
    <property type="entry name" value="YqgF"/>
    <property type="match status" value="1"/>
</dbReference>
<dbReference type="GO" id="GO:0005829">
    <property type="term" value="C:cytosol"/>
    <property type="evidence" value="ECO:0007669"/>
    <property type="project" value="TreeGrafter"/>
</dbReference>
<dbReference type="PANTHER" id="PTHR33317">
    <property type="entry name" value="POLYNUCLEOTIDYL TRANSFERASE, RIBONUCLEASE H-LIKE SUPERFAMILY PROTEIN"/>
    <property type="match status" value="1"/>
</dbReference>
<keyword evidence="2 5" id="KW-0690">Ribosome biogenesis</keyword>
<dbReference type="InterPro" id="IPR012337">
    <property type="entry name" value="RNaseH-like_sf"/>
</dbReference>
<dbReference type="EC" id="3.1.-.-" evidence="5"/>
<comment type="function">
    <text evidence="5">Could be a nuclease involved in processing of the 5'-end of pre-16S rRNA.</text>
</comment>
<dbReference type="Proteomes" id="UP000198943">
    <property type="component" value="Unassembled WGS sequence"/>
</dbReference>
<dbReference type="NCBIfam" id="TIGR00250">
    <property type="entry name" value="RNAse_H_YqgF"/>
    <property type="match status" value="1"/>
</dbReference>
<protein>
    <recommendedName>
        <fullName evidence="5">Putative pre-16S rRNA nuclease</fullName>
        <ecNumber evidence="5">3.1.-.-</ecNumber>
    </recommendedName>
</protein>
<dbReference type="PANTHER" id="PTHR33317:SF4">
    <property type="entry name" value="POLYNUCLEOTIDYL TRANSFERASE, RIBONUCLEASE H-LIKE SUPERFAMILY PROTEIN"/>
    <property type="match status" value="1"/>
</dbReference>